<dbReference type="OrthoDB" id="7764447at2759"/>
<evidence type="ECO:0000256" key="2">
    <source>
        <dbReference type="ARBA" id="ARBA00006991"/>
    </source>
</evidence>
<name>A0A6I8U7D3_AEDAE</name>
<dbReference type="InterPro" id="IPR036236">
    <property type="entry name" value="Znf_C2H2_sf"/>
</dbReference>
<dbReference type="InParanoid" id="A0A6I8U7D3"/>
<sequence length="581" mass="66560">MRSRRKRSSAATTSTAKEQSLPLTEPASDPVCRVCMSWSSSSRTNRMIGLLEAEVQGMKLAELLALVGAVEICTVDDRLPKWCCPGCRKELERAFRLRLRCQDSDRKLRDVFESLGKIGVVKEEVFDGDEVNPLEEIGMECKPEEATVESGHVEEELKMEETELQAHRELEEDSDHVDAESVGEEAEAVQESSVMKKARIPTFPDVFDEVPAVGFRCCGCKNKFDTSKDLKAHTSEVHIEKKLSEEQLGKRSQCDICYKVLRNSHALEQHKSLVKRSFRCKVCGDVFRSRMKVCGHHNAAHSGPSKTCCACLKKFETGDQLKEHCMEVHLPEKPPPNPARPFPCRVCFRSYASEAHLYAHQSRTIMPPKKHMCVECGMLFRYPSLLRDHETTHTGERLYQCLHCPKTYSCKNSFRKHVDRHFKTKPEKHRCETCQIGYQSLSMLREHIAAKHTGERPHKCPHCPASYARLSSLKSHMFTHSVQKLHDCPICGKQFKRYSEVRTHVRFFHHKVKPYPCFFCPKEYPRKDYRKRHMVSAHPEELRNNPLPPLELYGNATWKSLKTTVDPPAEEPSADDRVVTG</sequence>
<dbReference type="Gene3D" id="3.30.160.60">
    <property type="entry name" value="Classic Zinc Finger"/>
    <property type="match status" value="6"/>
</dbReference>
<evidence type="ECO:0000256" key="10">
    <source>
        <dbReference type="SAM" id="MobiDB-lite"/>
    </source>
</evidence>
<evidence type="ECO:0000256" key="9">
    <source>
        <dbReference type="ARBA" id="ARBA00023242"/>
    </source>
</evidence>
<dbReference type="FunFam" id="3.30.160.60:FF:000193">
    <property type="entry name" value="Zinc finger protein 300"/>
    <property type="match status" value="1"/>
</dbReference>
<comment type="similarity">
    <text evidence="2">Belongs to the krueppel C2H2-type zinc-finger protein family.</text>
</comment>
<dbReference type="Proteomes" id="UP000008820">
    <property type="component" value="Chromosome 1"/>
</dbReference>
<gene>
    <name evidence="11" type="primary">5564913</name>
</gene>
<dbReference type="SMART" id="SM00868">
    <property type="entry name" value="zf-AD"/>
    <property type="match status" value="1"/>
</dbReference>
<reference evidence="11 12" key="1">
    <citation type="submission" date="2017-06" db="EMBL/GenBank/DDBJ databases">
        <title>Aedes aegypti genome working group (AGWG) sequencing and assembly.</title>
        <authorList>
            <consortium name="Aedes aegypti Genome Working Group (AGWG)"/>
            <person name="Matthews B.J."/>
        </authorList>
    </citation>
    <scope>NUCLEOTIDE SEQUENCE [LARGE SCALE GENOMIC DNA]</scope>
    <source>
        <strain evidence="11 12">LVP_AGWG</strain>
    </source>
</reference>
<keyword evidence="5" id="KW-0863">Zinc-finger</keyword>
<dbReference type="GO" id="GO:0032502">
    <property type="term" value="P:developmental process"/>
    <property type="evidence" value="ECO:0007669"/>
    <property type="project" value="UniProtKB-ARBA"/>
</dbReference>
<evidence type="ECO:0000256" key="5">
    <source>
        <dbReference type="ARBA" id="ARBA00022771"/>
    </source>
</evidence>
<dbReference type="PANTHER" id="PTHR24381:SF393">
    <property type="entry name" value="CHROMATIN-LINKED ADAPTOR FOR MSL PROTEINS, ISOFORM B"/>
    <property type="match status" value="1"/>
</dbReference>
<dbReference type="FunCoup" id="A0A6I8U7D3">
    <property type="interactions" value="159"/>
</dbReference>
<dbReference type="PROSITE" id="PS51915">
    <property type="entry name" value="ZAD"/>
    <property type="match status" value="1"/>
</dbReference>
<evidence type="ECO:0000313" key="11">
    <source>
        <dbReference type="EnsemblMetazoa" id="AAEL024484-PA"/>
    </source>
</evidence>
<evidence type="ECO:0000313" key="12">
    <source>
        <dbReference type="Proteomes" id="UP000008820"/>
    </source>
</evidence>
<evidence type="ECO:0000256" key="7">
    <source>
        <dbReference type="ARBA" id="ARBA00023015"/>
    </source>
</evidence>
<dbReference type="PROSITE" id="PS50157">
    <property type="entry name" value="ZINC_FINGER_C2H2_2"/>
    <property type="match status" value="8"/>
</dbReference>
<evidence type="ECO:0000256" key="1">
    <source>
        <dbReference type="ARBA" id="ARBA00004123"/>
    </source>
</evidence>
<dbReference type="AlphaFoldDB" id="A0A6I8U7D3"/>
<evidence type="ECO:0000256" key="6">
    <source>
        <dbReference type="ARBA" id="ARBA00022833"/>
    </source>
</evidence>
<keyword evidence="6" id="KW-0862">Zinc</keyword>
<protein>
    <submittedName>
        <fullName evidence="11">Uncharacterized protein</fullName>
    </submittedName>
</protein>
<organism evidence="11 12">
    <name type="scientific">Aedes aegypti</name>
    <name type="common">Yellowfever mosquito</name>
    <name type="synonym">Culex aegypti</name>
    <dbReference type="NCBI Taxonomy" id="7159"/>
    <lineage>
        <taxon>Eukaryota</taxon>
        <taxon>Metazoa</taxon>
        <taxon>Ecdysozoa</taxon>
        <taxon>Arthropoda</taxon>
        <taxon>Hexapoda</taxon>
        <taxon>Insecta</taxon>
        <taxon>Pterygota</taxon>
        <taxon>Neoptera</taxon>
        <taxon>Endopterygota</taxon>
        <taxon>Diptera</taxon>
        <taxon>Nematocera</taxon>
        <taxon>Culicoidea</taxon>
        <taxon>Culicidae</taxon>
        <taxon>Culicinae</taxon>
        <taxon>Aedini</taxon>
        <taxon>Aedes</taxon>
        <taxon>Stegomyia</taxon>
    </lineage>
</organism>
<dbReference type="EnsemblMetazoa" id="AAEL024484-RA">
    <property type="protein sequence ID" value="AAEL024484-PA"/>
    <property type="gene ID" value="AAEL024484"/>
</dbReference>
<dbReference type="SUPFAM" id="SSF57667">
    <property type="entry name" value="beta-beta-alpha zinc fingers"/>
    <property type="match status" value="6"/>
</dbReference>
<keyword evidence="8" id="KW-0804">Transcription</keyword>
<evidence type="ECO:0000256" key="8">
    <source>
        <dbReference type="ARBA" id="ARBA00023163"/>
    </source>
</evidence>
<evidence type="ECO:0000256" key="3">
    <source>
        <dbReference type="ARBA" id="ARBA00022723"/>
    </source>
</evidence>
<dbReference type="SMART" id="SM00355">
    <property type="entry name" value="ZnF_C2H2"/>
    <property type="match status" value="11"/>
</dbReference>
<dbReference type="InterPro" id="IPR012934">
    <property type="entry name" value="Znf_AD"/>
</dbReference>
<dbReference type="PROSITE" id="PS00028">
    <property type="entry name" value="ZINC_FINGER_C2H2_1"/>
    <property type="match status" value="9"/>
</dbReference>
<dbReference type="FunFam" id="3.30.160.60:FF:000202">
    <property type="entry name" value="Zinc finger protein 574"/>
    <property type="match status" value="1"/>
</dbReference>
<comment type="subcellular location">
    <subcellularLocation>
        <location evidence="1">Nucleus</location>
    </subcellularLocation>
</comment>
<dbReference type="GO" id="GO:0005634">
    <property type="term" value="C:nucleus"/>
    <property type="evidence" value="ECO:0007669"/>
    <property type="project" value="UniProtKB-SubCell"/>
</dbReference>
<dbReference type="Pfam" id="PF00096">
    <property type="entry name" value="zf-C2H2"/>
    <property type="match status" value="2"/>
</dbReference>
<keyword evidence="12" id="KW-1185">Reference proteome</keyword>
<dbReference type="PANTHER" id="PTHR24381">
    <property type="entry name" value="ZINC FINGER PROTEIN"/>
    <property type="match status" value="1"/>
</dbReference>
<accession>A0A6I8U7D3</accession>
<proteinExistence type="inferred from homology"/>
<keyword evidence="7" id="KW-0805">Transcription regulation</keyword>
<reference evidence="11" key="2">
    <citation type="submission" date="2020-05" db="UniProtKB">
        <authorList>
            <consortium name="EnsemblMetazoa"/>
        </authorList>
    </citation>
    <scope>IDENTIFICATION</scope>
    <source>
        <strain evidence="11">LVP_AGWG</strain>
    </source>
</reference>
<keyword evidence="4" id="KW-0677">Repeat</keyword>
<dbReference type="GO" id="GO:0008270">
    <property type="term" value="F:zinc ion binding"/>
    <property type="evidence" value="ECO:0007669"/>
    <property type="project" value="UniProtKB-UniRule"/>
</dbReference>
<feature type="region of interest" description="Disordered" evidence="10">
    <location>
        <begin position="1"/>
        <end position="27"/>
    </location>
</feature>
<dbReference type="GO" id="GO:0000981">
    <property type="term" value="F:DNA-binding transcription factor activity, RNA polymerase II-specific"/>
    <property type="evidence" value="ECO:0007669"/>
    <property type="project" value="TreeGrafter"/>
</dbReference>
<keyword evidence="3" id="KW-0479">Metal-binding</keyword>
<dbReference type="SUPFAM" id="SSF57716">
    <property type="entry name" value="Glucocorticoid receptor-like (DNA-binding domain)"/>
    <property type="match status" value="1"/>
</dbReference>
<keyword evidence="9" id="KW-0539">Nucleus</keyword>
<dbReference type="GO" id="GO:0000977">
    <property type="term" value="F:RNA polymerase II transcription regulatory region sequence-specific DNA binding"/>
    <property type="evidence" value="ECO:0007669"/>
    <property type="project" value="TreeGrafter"/>
</dbReference>
<evidence type="ECO:0000256" key="4">
    <source>
        <dbReference type="ARBA" id="ARBA00022737"/>
    </source>
</evidence>
<dbReference type="InterPro" id="IPR013087">
    <property type="entry name" value="Znf_C2H2_type"/>
</dbReference>
<dbReference type="Pfam" id="PF07776">
    <property type="entry name" value="zf-AD"/>
    <property type="match status" value="1"/>
</dbReference>